<dbReference type="Proteomes" id="UP001244552">
    <property type="component" value="Unassembled WGS sequence"/>
</dbReference>
<comment type="caution">
    <text evidence="1">The sequence shown here is derived from an EMBL/GenBank/DDBJ whole genome shotgun (WGS) entry which is preliminary data.</text>
</comment>
<reference evidence="1 2" key="1">
    <citation type="submission" date="2023-07" db="EMBL/GenBank/DDBJ databases">
        <title>Genomic Encyclopedia of Type Strains, Phase IV (KMG-IV): sequencing the most valuable type-strain genomes for metagenomic binning, comparative biology and taxonomic classification.</title>
        <authorList>
            <person name="Goeker M."/>
        </authorList>
    </citation>
    <scope>NUCLEOTIDE SEQUENCE [LARGE SCALE GENOMIC DNA]</scope>
    <source>
        <strain evidence="1 2">DSM 19922</strain>
    </source>
</reference>
<accession>A0ABU0MEC7</accession>
<keyword evidence="2" id="KW-1185">Reference proteome</keyword>
<sequence length="384" mass="39383">MAMRSRNAALLAKIETTEGVDAAPVAGTDAVLVENPQISFNPNTVQTSEVTGSLDGQGPISGGMTVQLTFDVLLKGSGTPGTPPEWGKLMKAAAWAEVITAAAVPAAAEAATAGTPTSLTLGAGASGTAQAYRGMPLLLTGNPAAGATSFVSDYTAGKLATLTDQFGTALSVGTSYQVPVNVVYKPASVSIPSLTFHFFQDGLKYIVAGCRGNATVKLTSGNIGRISFTFTGMFVSKTDANVPAGLVYDATRPPVWKAGKALVNRVVSAMASLSIDFGNEMTNPDNPNAVEGFDPSVVTARNMTGSCDPLETLVATRDSMAALRAGTQQVIHASYGTVAGNRIGVTIPAAFYTNLQPGDRNGLVASTHQFACKGQDAGAFVCLY</sequence>
<organism evidence="1 2">
    <name type="scientific">Azospirillum picis</name>
    <dbReference type="NCBI Taxonomy" id="488438"/>
    <lineage>
        <taxon>Bacteria</taxon>
        <taxon>Pseudomonadati</taxon>
        <taxon>Pseudomonadota</taxon>
        <taxon>Alphaproteobacteria</taxon>
        <taxon>Rhodospirillales</taxon>
        <taxon>Azospirillaceae</taxon>
        <taxon>Azospirillum</taxon>
    </lineage>
</organism>
<evidence type="ECO:0000313" key="2">
    <source>
        <dbReference type="Proteomes" id="UP001244552"/>
    </source>
</evidence>
<name>A0ABU0MEC7_9PROT</name>
<dbReference type="RefSeq" id="WP_209978692.1">
    <property type="nucleotide sequence ID" value="NZ_JAGINO010000002.1"/>
</dbReference>
<proteinExistence type="predicted"/>
<protein>
    <submittedName>
        <fullName evidence="1">Uncharacterized protein</fullName>
    </submittedName>
</protein>
<gene>
    <name evidence="1" type="ORF">QO018_000627</name>
</gene>
<evidence type="ECO:0000313" key="1">
    <source>
        <dbReference type="EMBL" id="MDQ0531791.1"/>
    </source>
</evidence>
<dbReference type="EMBL" id="JAUSVU010000002">
    <property type="protein sequence ID" value="MDQ0531791.1"/>
    <property type="molecule type" value="Genomic_DNA"/>
</dbReference>